<evidence type="ECO:0000256" key="1">
    <source>
        <dbReference type="SAM" id="MobiDB-lite"/>
    </source>
</evidence>
<feature type="compositionally biased region" description="Basic residues" evidence="1">
    <location>
        <begin position="213"/>
        <end position="229"/>
    </location>
</feature>
<comment type="caution">
    <text evidence="2">The sequence shown here is derived from an EMBL/GenBank/DDBJ whole genome shotgun (WGS) entry which is preliminary data.</text>
</comment>
<feature type="compositionally biased region" description="Basic and acidic residues" evidence="1">
    <location>
        <begin position="199"/>
        <end position="212"/>
    </location>
</feature>
<feature type="region of interest" description="Disordered" evidence="1">
    <location>
        <begin position="196"/>
        <end position="237"/>
    </location>
</feature>
<proteinExistence type="predicted"/>
<dbReference type="AlphaFoldDB" id="A0A9P7CAJ2"/>
<name>A0A9P7CAJ2_9FUNG</name>
<accession>A0A9P7CAJ2</accession>
<reference evidence="2 3" key="1">
    <citation type="journal article" date="2020" name="Microb. Genom.">
        <title>Genetic diversity of clinical and environmental Mucorales isolates obtained from an investigation of mucormycosis cases among solid organ transplant recipients.</title>
        <authorList>
            <person name="Nguyen M.H."/>
            <person name="Kaul D."/>
            <person name="Muto C."/>
            <person name="Cheng S.J."/>
            <person name="Richter R.A."/>
            <person name="Bruno V.M."/>
            <person name="Liu G."/>
            <person name="Beyhan S."/>
            <person name="Sundermann A.J."/>
            <person name="Mounaud S."/>
            <person name="Pasculle A.W."/>
            <person name="Nierman W.C."/>
            <person name="Driscoll E."/>
            <person name="Cumbie R."/>
            <person name="Clancy C.J."/>
            <person name="Dupont C.L."/>
        </authorList>
    </citation>
    <scope>NUCLEOTIDE SEQUENCE [LARGE SCALE GENOMIC DNA]</scope>
    <source>
        <strain evidence="2 3">GL24</strain>
    </source>
</reference>
<dbReference type="EMBL" id="JAANIU010006137">
    <property type="protein sequence ID" value="KAG1543476.1"/>
    <property type="molecule type" value="Genomic_DNA"/>
</dbReference>
<feature type="compositionally biased region" description="Basic residues" evidence="1">
    <location>
        <begin position="70"/>
        <end position="79"/>
    </location>
</feature>
<gene>
    <name evidence="2" type="ORF">G6F50_013983</name>
</gene>
<feature type="region of interest" description="Disordered" evidence="1">
    <location>
        <begin position="67"/>
        <end position="92"/>
    </location>
</feature>
<protein>
    <submittedName>
        <fullName evidence="2">Uncharacterized protein</fullName>
    </submittedName>
</protein>
<feature type="region of interest" description="Disordered" evidence="1">
    <location>
        <begin position="136"/>
        <end position="163"/>
    </location>
</feature>
<sequence>MRVVDPLEMIDVQQQQGQRPPRAQRLRAITLRLHPPGFARHQPRQEIRVGFMLAVRQHAVVDDHDGAQRQARHHQHAQRQIRDVPDTGFHQGLRGHQVQDVGACPNGADCGGHHRHRPHEAVAVARAVRRHVALDGDGHGQQESHLQQRHRDDARPHPPIHIGVDHQHHERINASKHHQMPRNAKQHQAKHALIIGIQRQRDGRVGHHDRQPPRRRRVLQAERKKRQQRKQVGAYGFFDPRHAAAGQRPQHTQGQHSRQRFYQKQINVLRVDFTMVMAEAIIPPTSDMLAGRISVLPSLATLPNAST</sequence>
<evidence type="ECO:0000313" key="2">
    <source>
        <dbReference type="EMBL" id="KAG1543476.1"/>
    </source>
</evidence>
<organism evidence="2 3">
    <name type="scientific">Rhizopus delemar</name>
    <dbReference type="NCBI Taxonomy" id="936053"/>
    <lineage>
        <taxon>Eukaryota</taxon>
        <taxon>Fungi</taxon>
        <taxon>Fungi incertae sedis</taxon>
        <taxon>Mucoromycota</taxon>
        <taxon>Mucoromycotina</taxon>
        <taxon>Mucoromycetes</taxon>
        <taxon>Mucorales</taxon>
        <taxon>Mucorineae</taxon>
        <taxon>Rhizopodaceae</taxon>
        <taxon>Rhizopus</taxon>
    </lineage>
</organism>
<keyword evidence="3" id="KW-1185">Reference proteome</keyword>
<dbReference type="Proteomes" id="UP000740926">
    <property type="component" value="Unassembled WGS sequence"/>
</dbReference>
<evidence type="ECO:0000313" key="3">
    <source>
        <dbReference type="Proteomes" id="UP000740926"/>
    </source>
</evidence>